<dbReference type="HOGENOM" id="CLU_1309990_0_0_1"/>
<dbReference type="RefSeq" id="XP_007740505.1">
    <property type="nucleotide sequence ID" value="XM_007742315.1"/>
</dbReference>
<sequence>MRTSNSNHFQELQISESNAAARKIERAGARVARNIDLVKTSNSFDDIVVPTLEFFVDFNREHADQELPPSELNHTGEPRALHCAAEFAEHPSQGQLEFCLKPGMNATEYKSLLKRVRAEALNGVEDALHQNEVDVIMAPADSRRVSVASAAGCPVAKVALGFARLNGRAHGLNVIARPRDERALLRIMMAWEHPFPEAFAPPPAMIGSST</sequence>
<proteinExistence type="predicted"/>
<organism evidence="1 2">
    <name type="scientific">Cladophialophora psammophila CBS 110553</name>
    <dbReference type="NCBI Taxonomy" id="1182543"/>
    <lineage>
        <taxon>Eukaryota</taxon>
        <taxon>Fungi</taxon>
        <taxon>Dikarya</taxon>
        <taxon>Ascomycota</taxon>
        <taxon>Pezizomycotina</taxon>
        <taxon>Eurotiomycetes</taxon>
        <taxon>Chaetothyriomycetidae</taxon>
        <taxon>Chaetothyriales</taxon>
        <taxon>Herpotrichiellaceae</taxon>
        <taxon>Cladophialophora</taxon>
    </lineage>
</organism>
<name>W9X488_9EURO</name>
<dbReference type="InterPro" id="IPR036928">
    <property type="entry name" value="AS_sf"/>
</dbReference>
<dbReference type="SUPFAM" id="SSF75304">
    <property type="entry name" value="Amidase signature (AS) enzymes"/>
    <property type="match status" value="1"/>
</dbReference>
<comment type="caution">
    <text evidence="1">The sequence shown here is derived from an EMBL/GenBank/DDBJ whole genome shotgun (WGS) entry which is preliminary data.</text>
</comment>
<keyword evidence="2" id="KW-1185">Reference proteome</keyword>
<dbReference type="STRING" id="1182543.W9X488"/>
<accession>W9X488</accession>
<dbReference type="OrthoDB" id="566138at2759"/>
<dbReference type="Gene3D" id="3.90.1300.10">
    <property type="entry name" value="Amidase signature (AS) domain"/>
    <property type="match status" value="1"/>
</dbReference>
<reference evidence="1 2" key="1">
    <citation type="submission" date="2013-03" db="EMBL/GenBank/DDBJ databases">
        <title>The Genome Sequence of Cladophialophora psammophila CBS 110553.</title>
        <authorList>
            <consortium name="The Broad Institute Genomics Platform"/>
            <person name="Cuomo C."/>
            <person name="de Hoog S."/>
            <person name="Gorbushina A."/>
            <person name="Walker B."/>
            <person name="Young S.K."/>
            <person name="Zeng Q."/>
            <person name="Gargeya S."/>
            <person name="Fitzgerald M."/>
            <person name="Haas B."/>
            <person name="Abouelleil A."/>
            <person name="Allen A.W."/>
            <person name="Alvarado L."/>
            <person name="Arachchi H.M."/>
            <person name="Berlin A.M."/>
            <person name="Chapman S.B."/>
            <person name="Gainer-Dewar J."/>
            <person name="Goldberg J."/>
            <person name="Griggs A."/>
            <person name="Gujja S."/>
            <person name="Hansen M."/>
            <person name="Howarth C."/>
            <person name="Imamovic A."/>
            <person name="Ireland A."/>
            <person name="Larimer J."/>
            <person name="McCowan C."/>
            <person name="Murphy C."/>
            <person name="Pearson M."/>
            <person name="Poon T.W."/>
            <person name="Priest M."/>
            <person name="Roberts A."/>
            <person name="Saif S."/>
            <person name="Shea T."/>
            <person name="Sisk P."/>
            <person name="Sykes S."/>
            <person name="Wortman J."/>
            <person name="Nusbaum C."/>
            <person name="Birren B."/>
        </authorList>
    </citation>
    <scope>NUCLEOTIDE SEQUENCE [LARGE SCALE GENOMIC DNA]</scope>
    <source>
        <strain evidence="1 2">CBS 110553</strain>
    </source>
</reference>
<evidence type="ECO:0000313" key="1">
    <source>
        <dbReference type="EMBL" id="EXJ75003.1"/>
    </source>
</evidence>
<dbReference type="AlphaFoldDB" id="W9X488"/>
<evidence type="ECO:0008006" key="3">
    <source>
        <dbReference type="Google" id="ProtNLM"/>
    </source>
</evidence>
<dbReference type="EMBL" id="AMGX01000002">
    <property type="protein sequence ID" value="EXJ75003.1"/>
    <property type="molecule type" value="Genomic_DNA"/>
</dbReference>
<gene>
    <name evidence="1" type="ORF">A1O5_01699</name>
</gene>
<dbReference type="GeneID" id="19186432"/>
<evidence type="ECO:0000313" key="2">
    <source>
        <dbReference type="Proteomes" id="UP000019471"/>
    </source>
</evidence>
<protein>
    <recommendedName>
        <fullName evidence="3">Amidase domain-containing protein</fullName>
    </recommendedName>
</protein>
<dbReference type="Proteomes" id="UP000019471">
    <property type="component" value="Unassembled WGS sequence"/>
</dbReference>